<evidence type="ECO:0000313" key="16">
    <source>
        <dbReference type="Proteomes" id="UP001431634"/>
    </source>
</evidence>
<comment type="pathway">
    <text evidence="2">Glycan biosynthesis; alginate biosynthesis.</text>
</comment>
<name>A0ABT6Q303_9PROT</name>
<dbReference type="Proteomes" id="UP001431634">
    <property type="component" value="Unassembled WGS sequence"/>
</dbReference>
<dbReference type="PANTHER" id="PTHR13285:SF23">
    <property type="entry name" value="TEICHOIC ACID D-ALANYLTRANSFERASE"/>
    <property type="match status" value="1"/>
</dbReference>
<evidence type="ECO:0000256" key="10">
    <source>
        <dbReference type="ARBA" id="ARBA00023136"/>
    </source>
</evidence>
<comment type="subcellular location">
    <subcellularLocation>
        <location evidence="1">Cell membrane</location>
        <topology evidence="1">Multi-pass membrane protein</topology>
    </subcellularLocation>
</comment>
<evidence type="ECO:0000256" key="7">
    <source>
        <dbReference type="ARBA" id="ARBA00022692"/>
    </source>
</evidence>
<feature type="transmembrane region" description="Helical" evidence="14">
    <location>
        <begin position="402"/>
        <end position="424"/>
    </location>
</feature>
<keyword evidence="7 14" id="KW-0812">Transmembrane</keyword>
<keyword evidence="10 13" id="KW-0472">Membrane</keyword>
<feature type="transmembrane region" description="Helical" evidence="14">
    <location>
        <begin position="112"/>
        <end position="131"/>
    </location>
</feature>
<dbReference type="InterPro" id="IPR051085">
    <property type="entry name" value="MB_O-acyltransferase"/>
</dbReference>
<evidence type="ECO:0000256" key="2">
    <source>
        <dbReference type="ARBA" id="ARBA00005182"/>
    </source>
</evidence>
<evidence type="ECO:0000256" key="6">
    <source>
        <dbReference type="ARBA" id="ARBA00022679"/>
    </source>
</evidence>
<evidence type="ECO:0000256" key="13">
    <source>
        <dbReference type="PIRNR" id="PIRNR016636"/>
    </source>
</evidence>
<keyword evidence="11 13" id="KW-0012">Acyltransferase</keyword>
<feature type="transmembrane region" description="Helical" evidence="14">
    <location>
        <begin position="310"/>
        <end position="332"/>
    </location>
</feature>
<evidence type="ECO:0000256" key="12">
    <source>
        <dbReference type="ARBA" id="ARBA00031030"/>
    </source>
</evidence>
<dbReference type="RefSeq" id="WP_281448464.1">
    <property type="nucleotide sequence ID" value="NZ_JASBAO010000001.1"/>
</dbReference>
<reference evidence="15" key="1">
    <citation type="submission" date="2023-05" db="EMBL/GenBank/DDBJ databases">
        <title>Whole genome sequence of Commensalibacter sp.</title>
        <authorList>
            <person name="Charoenyingcharoen P."/>
            <person name="Yukphan P."/>
        </authorList>
    </citation>
    <scope>NUCLEOTIDE SEQUENCE</scope>
    <source>
        <strain evidence="15">TBRC 16381</strain>
    </source>
</reference>
<accession>A0ABT6Q303</accession>
<evidence type="ECO:0000256" key="5">
    <source>
        <dbReference type="ARBA" id="ARBA00022475"/>
    </source>
</evidence>
<keyword evidence="8" id="KW-0016">Alginate biosynthesis</keyword>
<protein>
    <recommendedName>
        <fullName evidence="4">Probable alginate O-acetylase AlgI</fullName>
    </recommendedName>
    <alternativeName>
        <fullName evidence="12">Alginate biosynthesis protein AlgI</fullName>
    </alternativeName>
</protein>
<dbReference type="PIRSF" id="PIRSF500217">
    <property type="entry name" value="AlgI"/>
    <property type="match status" value="1"/>
</dbReference>
<feature type="transmembrane region" description="Helical" evidence="14">
    <location>
        <begin position="7"/>
        <end position="28"/>
    </location>
</feature>
<evidence type="ECO:0000256" key="1">
    <source>
        <dbReference type="ARBA" id="ARBA00004651"/>
    </source>
</evidence>
<evidence type="ECO:0000256" key="9">
    <source>
        <dbReference type="ARBA" id="ARBA00022989"/>
    </source>
</evidence>
<keyword evidence="6 13" id="KW-0808">Transferase</keyword>
<sequence>MLFSTQEYLLLFLPLVLIAFYSCVHVRILRQLVLIGASLLFYGLWNWHFVPFLILLTFVNWFIACQYSKHLQKHWLTFGIILNLLTLGFFKYTNFFAGTVEDILGIQQTHWAIVMPLGISFFVFQKISYLVDLKRGAKSIYNIIDFFEFVTFFPQLISGPIVRHNEIIPQFQTDPVNPQLWENISKGLCLMSIGLIKKAGIADSLGMTCNPLFNQALQGQTLNMAQGWAAAISYSLQIFFDFSGYSDMAIGAALLFGLKLPFNFNAPYQSHNLQEFWRRWHMTLSRFLRDYLYIPLGGNRCGPIRQSSNLIITMLLAGLWHGAGWTFVVWGGLHGLGLSINHIWNRTIPFTLPRPVAWCITLIFLIFSWVLFRAENFSTATEIWQSMLGFNGIGNYKIRHNIVFYTAILLVLFCPSSQNLIYTYLRPSKWIAILGGIAAAFFILLIGGRIPDAFIYFRF</sequence>
<dbReference type="InterPro" id="IPR028362">
    <property type="entry name" value="AlgI"/>
</dbReference>
<dbReference type="Pfam" id="PF03062">
    <property type="entry name" value="MBOAT"/>
    <property type="match status" value="1"/>
</dbReference>
<evidence type="ECO:0000256" key="4">
    <source>
        <dbReference type="ARBA" id="ARBA00016084"/>
    </source>
</evidence>
<dbReference type="InterPro" id="IPR024194">
    <property type="entry name" value="Ac/AlaTfrase_AlgI/DltB"/>
</dbReference>
<evidence type="ECO:0000256" key="11">
    <source>
        <dbReference type="ARBA" id="ARBA00023315"/>
    </source>
</evidence>
<keyword evidence="9 14" id="KW-1133">Transmembrane helix</keyword>
<evidence type="ECO:0000256" key="14">
    <source>
        <dbReference type="SAM" id="Phobius"/>
    </source>
</evidence>
<keyword evidence="5 13" id="KW-1003">Cell membrane</keyword>
<feature type="transmembrane region" description="Helical" evidence="14">
    <location>
        <begin position="40"/>
        <end position="63"/>
    </location>
</feature>
<comment type="caution">
    <text evidence="15">The sequence shown here is derived from an EMBL/GenBank/DDBJ whole genome shotgun (WGS) entry which is preliminary data.</text>
</comment>
<evidence type="ECO:0000313" key="15">
    <source>
        <dbReference type="EMBL" id="MDI2091368.1"/>
    </source>
</evidence>
<dbReference type="GO" id="GO:0016746">
    <property type="term" value="F:acyltransferase activity"/>
    <property type="evidence" value="ECO:0007669"/>
    <property type="project" value="UniProtKB-KW"/>
</dbReference>
<evidence type="ECO:0000256" key="8">
    <source>
        <dbReference type="ARBA" id="ARBA00022841"/>
    </source>
</evidence>
<proteinExistence type="inferred from homology"/>
<evidence type="ECO:0000256" key="3">
    <source>
        <dbReference type="ARBA" id="ARBA00010323"/>
    </source>
</evidence>
<feature type="transmembrane region" description="Helical" evidence="14">
    <location>
        <begin position="352"/>
        <end position="372"/>
    </location>
</feature>
<dbReference type="EMBL" id="JASBAO010000001">
    <property type="protein sequence ID" value="MDI2091368.1"/>
    <property type="molecule type" value="Genomic_DNA"/>
</dbReference>
<dbReference type="PIRSF" id="PIRSF016636">
    <property type="entry name" value="AlgI_DltB"/>
    <property type="match status" value="1"/>
</dbReference>
<feature type="transmembrane region" description="Helical" evidence="14">
    <location>
        <begin position="75"/>
        <end position="92"/>
    </location>
</feature>
<dbReference type="PANTHER" id="PTHR13285">
    <property type="entry name" value="ACYLTRANSFERASE"/>
    <property type="match status" value="1"/>
</dbReference>
<comment type="similarity">
    <text evidence="3 13">Belongs to the membrane-bound acyltransferase family.</text>
</comment>
<organism evidence="15 16">
    <name type="scientific">Commensalibacter oyaizuii</name>
    <dbReference type="NCBI Taxonomy" id="3043873"/>
    <lineage>
        <taxon>Bacteria</taxon>
        <taxon>Pseudomonadati</taxon>
        <taxon>Pseudomonadota</taxon>
        <taxon>Alphaproteobacteria</taxon>
        <taxon>Acetobacterales</taxon>
        <taxon>Acetobacteraceae</taxon>
    </lineage>
</organism>
<dbReference type="InterPro" id="IPR004299">
    <property type="entry name" value="MBOAT_fam"/>
</dbReference>
<gene>
    <name evidence="15" type="ORF">QJV27_08300</name>
</gene>
<keyword evidence="16" id="KW-1185">Reference proteome</keyword>
<feature type="transmembrane region" description="Helical" evidence="14">
    <location>
        <begin position="430"/>
        <end position="450"/>
    </location>
</feature>